<keyword evidence="2" id="KW-0732">Signal</keyword>
<feature type="chain" id="PRO_5047501569" evidence="2">
    <location>
        <begin position="30"/>
        <end position="221"/>
    </location>
</feature>
<evidence type="ECO:0000256" key="1">
    <source>
        <dbReference type="SAM" id="MobiDB-lite"/>
    </source>
</evidence>
<dbReference type="Proteomes" id="UP001596512">
    <property type="component" value="Unassembled WGS sequence"/>
</dbReference>
<evidence type="ECO:0000256" key="2">
    <source>
        <dbReference type="SAM" id="SignalP"/>
    </source>
</evidence>
<gene>
    <name evidence="3" type="ORF">ACFQV2_04270</name>
</gene>
<dbReference type="EMBL" id="JBHTEY010000004">
    <property type="protein sequence ID" value="MFC7612970.1"/>
    <property type="molecule type" value="Genomic_DNA"/>
</dbReference>
<feature type="compositionally biased region" description="Low complexity" evidence="1">
    <location>
        <begin position="168"/>
        <end position="189"/>
    </location>
</feature>
<feature type="compositionally biased region" description="Low complexity" evidence="1">
    <location>
        <begin position="196"/>
        <end position="215"/>
    </location>
</feature>
<dbReference type="PROSITE" id="PS51257">
    <property type="entry name" value="PROKAR_LIPOPROTEIN"/>
    <property type="match status" value="1"/>
</dbReference>
<protein>
    <submittedName>
        <fullName evidence="3">Uncharacterized protein</fullName>
    </submittedName>
</protein>
<proteinExistence type="predicted"/>
<evidence type="ECO:0000313" key="4">
    <source>
        <dbReference type="Proteomes" id="UP001596512"/>
    </source>
</evidence>
<organism evidence="3 4">
    <name type="scientific">Actinokineospora soli</name>
    <dbReference type="NCBI Taxonomy" id="1048753"/>
    <lineage>
        <taxon>Bacteria</taxon>
        <taxon>Bacillati</taxon>
        <taxon>Actinomycetota</taxon>
        <taxon>Actinomycetes</taxon>
        <taxon>Pseudonocardiales</taxon>
        <taxon>Pseudonocardiaceae</taxon>
        <taxon>Actinokineospora</taxon>
    </lineage>
</organism>
<reference evidence="4" key="1">
    <citation type="journal article" date="2019" name="Int. J. Syst. Evol. Microbiol.">
        <title>The Global Catalogue of Microorganisms (GCM) 10K type strain sequencing project: providing services to taxonomists for standard genome sequencing and annotation.</title>
        <authorList>
            <consortium name="The Broad Institute Genomics Platform"/>
            <consortium name="The Broad Institute Genome Sequencing Center for Infectious Disease"/>
            <person name="Wu L."/>
            <person name="Ma J."/>
        </authorList>
    </citation>
    <scope>NUCLEOTIDE SEQUENCE [LARGE SCALE GENOMIC DNA]</scope>
    <source>
        <strain evidence="4">JCM 17695</strain>
    </source>
</reference>
<keyword evidence="4" id="KW-1185">Reference proteome</keyword>
<sequence length="221" mass="23594">MARTLLGARMAAGLLGAAVVACLTTVVTAPGAAAAVQEGLGHKTTPAQPYRGNPDTYDWLGSYMVNGKQVWCVQYAHKAPDTNEQYKPGEALKTKWGTALPNDVAADISYLLLRYTRTDSRDEAAALAHLLHSWTAGPQNPGQLDPSNGYREIAYNAPFHLNKLPSGAARPSTSSRPTPPRTAARGPRPWARRPSSRSSAPPTPGPSTSATPATAVWRAWR</sequence>
<feature type="signal peptide" evidence="2">
    <location>
        <begin position="1"/>
        <end position="29"/>
    </location>
</feature>
<accession>A0ABW2TIU3</accession>
<evidence type="ECO:0000313" key="3">
    <source>
        <dbReference type="EMBL" id="MFC7612970.1"/>
    </source>
</evidence>
<feature type="region of interest" description="Disordered" evidence="1">
    <location>
        <begin position="162"/>
        <end position="221"/>
    </location>
</feature>
<comment type="caution">
    <text evidence="3">The sequence shown here is derived from an EMBL/GenBank/DDBJ whole genome shotgun (WGS) entry which is preliminary data.</text>
</comment>
<name>A0ABW2TIU3_9PSEU</name>